<reference evidence="1" key="2">
    <citation type="submission" date="2020-09" db="EMBL/GenBank/DDBJ databases">
        <authorList>
            <person name="Sun Q."/>
            <person name="Ohkuma M."/>
        </authorList>
    </citation>
    <scope>NUCLEOTIDE SEQUENCE</scope>
    <source>
        <strain evidence="1">JCM 19831</strain>
    </source>
</reference>
<accession>A0A917UEW1</accession>
<dbReference type="Gene3D" id="3.40.1800.10">
    <property type="entry name" value="His-Me finger endonucleases"/>
    <property type="match status" value="1"/>
</dbReference>
<dbReference type="EMBL" id="BMPI01000095">
    <property type="protein sequence ID" value="GGM84212.1"/>
    <property type="molecule type" value="Genomic_DNA"/>
</dbReference>
<dbReference type="InterPro" id="IPR038563">
    <property type="entry name" value="Endonuclease_7_sf"/>
</dbReference>
<organism evidence="1 2">
    <name type="scientific">Dactylosporangium sucinum</name>
    <dbReference type="NCBI Taxonomy" id="1424081"/>
    <lineage>
        <taxon>Bacteria</taxon>
        <taxon>Bacillati</taxon>
        <taxon>Actinomycetota</taxon>
        <taxon>Actinomycetes</taxon>
        <taxon>Micromonosporales</taxon>
        <taxon>Micromonosporaceae</taxon>
        <taxon>Dactylosporangium</taxon>
    </lineage>
</organism>
<comment type="caution">
    <text evidence="1">The sequence shown here is derived from an EMBL/GenBank/DDBJ whole genome shotgun (WGS) entry which is preliminary data.</text>
</comment>
<dbReference type="AlphaFoldDB" id="A0A917UEW1"/>
<reference evidence="1" key="1">
    <citation type="journal article" date="2014" name="Int. J. Syst. Evol. Microbiol.">
        <title>Complete genome sequence of Corynebacterium casei LMG S-19264T (=DSM 44701T), isolated from a smear-ripened cheese.</title>
        <authorList>
            <consortium name="US DOE Joint Genome Institute (JGI-PGF)"/>
            <person name="Walter F."/>
            <person name="Albersmeier A."/>
            <person name="Kalinowski J."/>
            <person name="Ruckert C."/>
        </authorList>
    </citation>
    <scope>NUCLEOTIDE SEQUENCE</scope>
    <source>
        <strain evidence="1">JCM 19831</strain>
    </source>
</reference>
<sequence length="154" mass="16883">MRAPSRGERAAVTKQCRTCGETKPIADFYRNPATVRSGGHRPDCKACTSTARRKRYADTGGIEAHRQVLRYAYGMRPEDYAAKLAEQNGVCAVCGTVEVATYKGRPRRLAVDHDHVTGKVRALLCQRCNLLVGAIEQNPALVELAAAYLRQHGA</sequence>
<gene>
    <name evidence="1" type="ORF">GCM10007977_102090</name>
</gene>
<evidence type="ECO:0000313" key="1">
    <source>
        <dbReference type="EMBL" id="GGM84212.1"/>
    </source>
</evidence>
<name>A0A917UEW1_9ACTN</name>
<dbReference type="InterPro" id="IPR004211">
    <property type="entry name" value="Endonuclease_7"/>
</dbReference>
<dbReference type="Proteomes" id="UP000642070">
    <property type="component" value="Unassembled WGS sequence"/>
</dbReference>
<protein>
    <recommendedName>
        <fullName evidence="3">Recombination endonuclease VII</fullName>
    </recommendedName>
</protein>
<proteinExistence type="predicted"/>
<dbReference type="SUPFAM" id="SSF54060">
    <property type="entry name" value="His-Me finger endonucleases"/>
    <property type="match status" value="1"/>
</dbReference>
<dbReference type="Pfam" id="PF02945">
    <property type="entry name" value="Endonuclease_7"/>
    <property type="match status" value="1"/>
</dbReference>
<evidence type="ECO:0000313" key="2">
    <source>
        <dbReference type="Proteomes" id="UP000642070"/>
    </source>
</evidence>
<keyword evidence="2" id="KW-1185">Reference proteome</keyword>
<evidence type="ECO:0008006" key="3">
    <source>
        <dbReference type="Google" id="ProtNLM"/>
    </source>
</evidence>
<dbReference type="InterPro" id="IPR044925">
    <property type="entry name" value="His-Me_finger_sf"/>
</dbReference>